<dbReference type="GO" id="GO:0000781">
    <property type="term" value="C:chromosome, telomeric region"/>
    <property type="evidence" value="ECO:0007669"/>
    <property type="project" value="GOC"/>
</dbReference>
<dbReference type="VEuPathDB" id="VectorBase:PPAPM1_005423"/>
<comment type="similarity">
    <text evidence="2 11">Belongs to the HAT1 family.</text>
</comment>
<evidence type="ECO:0000256" key="9">
    <source>
        <dbReference type="ARBA" id="ARBA00023315"/>
    </source>
</evidence>
<evidence type="ECO:0000256" key="1">
    <source>
        <dbReference type="ARBA" id="ARBA00004123"/>
    </source>
</evidence>
<name>A0A1B0DLX2_PHLPP</name>
<dbReference type="GO" id="GO:0006281">
    <property type="term" value="P:DNA repair"/>
    <property type="evidence" value="ECO:0007669"/>
    <property type="project" value="UniProtKB-KW"/>
</dbReference>
<dbReference type="VEuPathDB" id="VectorBase:PPAI009362"/>
<dbReference type="CDD" id="cd04301">
    <property type="entry name" value="NAT_SF"/>
    <property type="match status" value="1"/>
</dbReference>
<dbReference type="CTD" id="8520"/>
<reference evidence="16" key="1">
    <citation type="submission" date="2022-08" db="UniProtKB">
        <authorList>
            <consortium name="EnsemblMetazoa"/>
        </authorList>
    </citation>
    <scope>IDENTIFICATION</scope>
    <source>
        <strain evidence="16">Israel</strain>
    </source>
</reference>
<feature type="domain" description="Histone acetyltransferase type B catalytic subunit C-terminal" evidence="15">
    <location>
        <begin position="274"/>
        <end position="325"/>
    </location>
</feature>
<dbReference type="Proteomes" id="UP000092462">
    <property type="component" value="Unassembled WGS sequence"/>
</dbReference>
<dbReference type="EMBL" id="AJVK01016583">
    <property type="status" value="NOT_ANNOTATED_CDS"/>
    <property type="molecule type" value="Genomic_DNA"/>
</dbReference>
<dbReference type="OrthoDB" id="10253098at2759"/>
<evidence type="ECO:0000256" key="12">
    <source>
        <dbReference type="SAM" id="Coils"/>
    </source>
</evidence>
<dbReference type="GO" id="GO:0031509">
    <property type="term" value="P:subtelomeric heterochromatin formation"/>
    <property type="evidence" value="ECO:0007669"/>
    <property type="project" value="InterPro"/>
</dbReference>
<dbReference type="InterPro" id="IPR037113">
    <property type="entry name" value="Hat1_N_sf"/>
</dbReference>
<keyword evidence="8" id="KW-0539">Nucleus</keyword>
<keyword evidence="9 11" id="KW-0012">Acyltransferase</keyword>
<evidence type="ECO:0000259" key="15">
    <source>
        <dbReference type="Pfam" id="PF21183"/>
    </source>
</evidence>
<evidence type="ECO:0000256" key="5">
    <source>
        <dbReference type="ARBA" id="ARBA00022679"/>
    </source>
</evidence>
<evidence type="ECO:0000256" key="10">
    <source>
        <dbReference type="ARBA" id="ARBA00048017"/>
    </source>
</evidence>
<dbReference type="InterPro" id="IPR013523">
    <property type="entry name" value="Hist_AcTrfase_HAT1_C"/>
</dbReference>
<dbReference type="Gene3D" id="1.10.10.390">
    <property type="match status" value="1"/>
</dbReference>
<dbReference type="Gene3D" id="3.40.630.30">
    <property type="match status" value="1"/>
</dbReference>
<keyword evidence="17" id="KW-1185">Reference proteome</keyword>
<dbReference type="Pfam" id="PF10394">
    <property type="entry name" value="Hat1_N"/>
    <property type="match status" value="1"/>
</dbReference>
<keyword evidence="7" id="KW-0234">DNA repair</keyword>
<keyword evidence="6" id="KW-0227">DNA damage</keyword>
<evidence type="ECO:0000256" key="2">
    <source>
        <dbReference type="ARBA" id="ARBA00010543"/>
    </source>
</evidence>
<dbReference type="Gene3D" id="3.90.360.10">
    <property type="entry name" value="Histone acetyl transferase 1 (HAT1), N-terminal domain"/>
    <property type="match status" value="1"/>
</dbReference>
<evidence type="ECO:0000256" key="6">
    <source>
        <dbReference type="ARBA" id="ARBA00022763"/>
    </source>
</evidence>
<dbReference type="InterPro" id="IPR017380">
    <property type="entry name" value="Hist_AcTrfase_B-typ_cat-su"/>
</dbReference>
<organism evidence="16 17">
    <name type="scientific">Phlebotomus papatasi</name>
    <name type="common">Sandfly</name>
    <dbReference type="NCBI Taxonomy" id="29031"/>
    <lineage>
        <taxon>Eukaryota</taxon>
        <taxon>Metazoa</taxon>
        <taxon>Ecdysozoa</taxon>
        <taxon>Arthropoda</taxon>
        <taxon>Hexapoda</taxon>
        <taxon>Insecta</taxon>
        <taxon>Pterygota</taxon>
        <taxon>Neoptera</taxon>
        <taxon>Endopterygota</taxon>
        <taxon>Diptera</taxon>
        <taxon>Nematocera</taxon>
        <taxon>Psychodoidea</taxon>
        <taxon>Psychodidae</taxon>
        <taxon>Phlebotomus</taxon>
        <taxon>Phlebotomus</taxon>
    </lineage>
</organism>
<comment type="catalytic activity">
    <reaction evidence="10 11">
        <text>L-lysyl-[protein] + acetyl-CoA = N(6)-acetyl-L-lysyl-[protein] + CoA + H(+)</text>
        <dbReference type="Rhea" id="RHEA:45948"/>
        <dbReference type="Rhea" id="RHEA-COMP:9752"/>
        <dbReference type="Rhea" id="RHEA-COMP:10731"/>
        <dbReference type="ChEBI" id="CHEBI:15378"/>
        <dbReference type="ChEBI" id="CHEBI:29969"/>
        <dbReference type="ChEBI" id="CHEBI:57287"/>
        <dbReference type="ChEBI" id="CHEBI:57288"/>
        <dbReference type="ChEBI" id="CHEBI:61930"/>
        <dbReference type="EC" id="2.3.1.48"/>
    </reaction>
</comment>
<feature type="coiled-coil region" evidence="12">
    <location>
        <begin position="344"/>
        <end position="402"/>
    </location>
</feature>
<dbReference type="GO" id="GO:0005634">
    <property type="term" value="C:nucleus"/>
    <property type="evidence" value="ECO:0007669"/>
    <property type="project" value="UniProtKB-SubCell"/>
</dbReference>
<dbReference type="RefSeq" id="XP_055706332.1">
    <property type="nucleotide sequence ID" value="XM_055850357.1"/>
</dbReference>
<dbReference type="KEGG" id="ppap:129803645"/>
<sequence>MFDLEKELPNYVSEAVDAVEFKLVRDVSDLEDDRTTFHPVMAHQIFGENEKIFGYKDLKVKLYYTAGPLNIFLSIDYSHKLSFEEHNITPDDITSLISEKLPAGCYYTNIDEFCNVVRKADAFQPFGDKIVQFDVQTGDSGNERHFEIYFCDPTTPKFFSYHARFESFIMWYIDAASYIEQDDHRWLFFFCYEKYVNKDGKTCYASAGYGTVYQYYAYPEHVRPRISQLIVLPPFQKLGIGSRLIRTIYDHFESNKKVLDITVEDPSEDFQSIRNYIDAKLCKDLPAFQPEKLRGGFCKEMVTEAKAKAKINPLQCRRIYEILRLFHTNTNNDEEYRLYRLDVKKRLNMMYIVHKRNIEKAEKRGMDVTAAKLGMTPLTERLEQLQEEYNMLEHEYHRVIKKLKELN</sequence>
<dbReference type="Pfam" id="PF00583">
    <property type="entry name" value="Acetyltransf_1"/>
    <property type="match status" value="1"/>
</dbReference>
<evidence type="ECO:0000259" key="14">
    <source>
        <dbReference type="Pfam" id="PF10394"/>
    </source>
</evidence>
<accession>A0A1B0DLX2</accession>
<dbReference type="InterPro" id="IPR000182">
    <property type="entry name" value="GNAT_dom"/>
</dbReference>
<dbReference type="GeneID" id="129803645"/>
<dbReference type="InterPro" id="IPR016181">
    <property type="entry name" value="Acyl_CoA_acyltransferase"/>
</dbReference>
<evidence type="ECO:0000259" key="13">
    <source>
        <dbReference type="Pfam" id="PF00583"/>
    </source>
</evidence>
<keyword evidence="5 11" id="KW-0808">Transferase</keyword>
<evidence type="ECO:0000313" key="16">
    <source>
        <dbReference type="EnsemblMetazoa" id="PPAI009362-PA"/>
    </source>
</evidence>
<dbReference type="EnsemblMetazoa" id="PPAI009362-RA">
    <property type="protein sequence ID" value="PPAI009362-PA"/>
    <property type="gene ID" value="PPAI009362"/>
</dbReference>
<dbReference type="SUPFAM" id="SSF55729">
    <property type="entry name" value="Acyl-CoA N-acyltransferases (Nat)"/>
    <property type="match status" value="1"/>
</dbReference>
<evidence type="ECO:0000313" key="17">
    <source>
        <dbReference type="Proteomes" id="UP000092462"/>
    </source>
</evidence>
<dbReference type="PIRSF" id="PIRSF038084">
    <property type="entry name" value="HAT-B_cat"/>
    <property type="match status" value="1"/>
</dbReference>
<proteinExistence type="inferred from homology"/>
<dbReference type="EC" id="2.3.1.48" evidence="3 11"/>
<dbReference type="Pfam" id="PF21183">
    <property type="entry name" value="HAT1_C"/>
    <property type="match status" value="1"/>
</dbReference>
<evidence type="ECO:0000256" key="3">
    <source>
        <dbReference type="ARBA" id="ARBA00013184"/>
    </source>
</evidence>
<dbReference type="InterPro" id="IPR048776">
    <property type="entry name" value="HAT1_C"/>
</dbReference>
<feature type="domain" description="N-acetyltransferase" evidence="13">
    <location>
        <begin position="181"/>
        <end position="264"/>
    </location>
</feature>
<keyword evidence="12" id="KW-0175">Coiled coil</keyword>
<dbReference type="AlphaFoldDB" id="A0A1B0DLX2"/>
<comment type="subcellular location">
    <subcellularLocation>
        <location evidence="1">Nucleus</location>
    </subcellularLocation>
</comment>
<dbReference type="GO" id="GO:0004402">
    <property type="term" value="F:histone acetyltransferase activity"/>
    <property type="evidence" value="ECO:0007669"/>
    <property type="project" value="UniProtKB-UniRule"/>
</dbReference>
<dbReference type="PANTHER" id="PTHR12046">
    <property type="entry name" value="HISTONE ACETYLTRANSFERASE TYPE B CATALYTIC SUBUNIT"/>
    <property type="match status" value="1"/>
</dbReference>
<evidence type="ECO:0000256" key="4">
    <source>
        <dbReference type="ARBA" id="ARBA00021268"/>
    </source>
</evidence>
<feature type="domain" description="Histone acetyl transferase HAT1 N-terminal" evidence="14">
    <location>
        <begin position="11"/>
        <end position="174"/>
    </location>
</feature>
<protein>
    <recommendedName>
        <fullName evidence="4 11">Histone acetyltransferase type B catalytic subunit</fullName>
        <ecNumber evidence="3 11">2.3.1.48</ecNumber>
    </recommendedName>
</protein>
<evidence type="ECO:0000256" key="11">
    <source>
        <dbReference type="PIRNR" id="PIRNR038084"/>
    </source>
</evidence>
<dbReference type="GO" id="GO:0042393">
    <property type="term" value="F:histone binding"/>
    <property type="evidence" value="ECO:0007669"/>
    <property type="project" value="InterPro"/>
</dbReference>
<evidence type="ECO:0000256" key="7">
    <source>
        <dbReference type="ARBA" id="ARBA00023204"/>
    </source>
</evidence>
<evidence type="ECO:0000256" key="8">
    <source>
        <dbReference type="ARBA" id="ARBA00023242"/>
    </source>
</evidence>
<dbReference type="InterPro" id="IPR019467">
    <property type="entry name" value="Hat1_N"/>
</dbReference>